<reference evidence="1" key="2">
    <citation type="submission" date="2020-09" db="EMBL/GenBank/DDBJ databases">
        <authorList>
            <person name="Sun Q."/>
            <person name="Zhou Y."/>
        </authorList>
    </citation>
    <scope>NUCLEOTIDE SEQUENCE</scope>
    <source>
        <strain evidence="1">CGMCC 1.12987</strain>
    </source>
</reference>
<name>A0A917CSG1_9BACL</name>
<organism evidence="1 2">
    <name type="scientific">Paenibacillus abyssi</name>
    <dbReference type="NCBI Taxonomy" id="1340531"/>
    <lineage>
        <taxon>Bacteria</taxon>
        <taxon>Bacillati</taxon>
        <taxon>Bacillota</taxon>
        <taxon>Bacilli</taxon>
        <taxon>Bacillales</taxon>
        <taxon>Paenibacillaceae</taxon>
        <taxon>Paenibacillus</taxon>
    </lineage>
</organism>
<proteinExistence type="predicted"/>
<keyword evidence="2" id="KW-1185">Reference proteome</keyword>
<evidence type="ECO:0008006" key="3">
    <source>
        <dbReference type="Google" id="ProtNLM"/>
    </source>
</evidence>
<dbReference type="Proteomes" id="UP000644756">
    <property type="component" value="Unassembled WGS sequence"/>
</dbReference>
<evidence type="ECO:0000313" key="1">
    <source>
        <dbReference type="EMBL" id="GGF96248.1"/>
    </source>
</evidence>
<comment type="caution">
    <text evidence="1">The sequence shown here is derived from an EMBL/GenBank/DDBJ whole genome shotgun (WGS) entry which is preliminary data.</text>
</comment>
<sequence length="388" mass="44165">MSFDLQGLSLRKQGKSRRVSSWDKTGRNKDNITIKSGETAVIADIKGPGIIKHIWTTIAINEQYSFRKVMLKMYWDGETEPSVESPIGDFFGVGHGVASHYVSLPLNMITTQGVVENKAAMNCFFEMPFAKEARIEITNDCEQDLIMYFYIDYLETPVPAESFYFHAHWRREITIGTMDLLSLKPEHDGQGNPWHSEDKVNAVPNLDGKENYVILDAVGEGHYVGCNLSVDHINPIPGFVWPGEGDDMFFIDGETWPPTLHGTGTEDYFCAAWGYPSGKYDGPFHGISLAAPLRGYGEAWRDRNIIPFHDCSGKWTTYRFHITDPILFEKSLLFSIEHGHANCQSNDYSSVAYWYQREPHKAFPEILPVQQRLPLSEKESARRFYQSL</sequence>
<reference evidence="1" key="1">
    <citation type="journal article" date="2014" name="Int. J. Syst. Evol. Microbiol.">
        <title>Complete genome sequence of Corynebacterium casei LMG S-19264T (=DSM 44701T), isolated from a smear-ripened cheese.</title>
        <authorList>
            <consortium name="US DOE Joint Genome Institute (JGI-PGF)"/>
            <person name="Walter F."/>
            <person name="Albersmeier A."/>
            <person name="Kalinowski J."/>
            <person name="Ruckert C."/>
        </authorList>
    </citation>
    <scope>NUCLEOTIDE SEQUENCE</scope>
    <source>
        <strain evidence="1">CGMCC 1.12987</strain>
    </source>
</reference>
<evidence type="ECO:0000313" key="2">
    <source>
        <dbReference type="Proteomes" id="UP000644756"/>
    </source>
</evidence>
<gene>
    <name evidence="1" type="ORF">GCM10010916_11850</name>
</gene>
<protein>
    <recommendedName>
        <fullName evidence="3">DUF2961 domain-containing protein</fullName>
    </recommendedName>
</protein>
<dbReference type="RefSeq" id="WP_188529898.1">
    <property type="nucleotide sequence ID" value="NZ_BMGR01000003.1"/>
</dbReference>
<dbReference type="Gene3D" id="2.60.120.1390">
    <property type="match status" value="1"/>
</dbReference>
<dbReference type="AlphaFoldDB" id="A0A917CSG1"/>
<dbReference type="Pfam" id="PF11175">
    <property type="entry name" value="DUF2961"/>
    <property type="match status" value="1"/>
</dbReference>
<accession>A0A917CSG1</accession>
<dbReference type="InterPro" id="IPR021345">
    <property type="entry name" value="DUF2961"/>
</dbReference>
<dbReference type="EMBL" id="BMGR01000003">
    <property type="protein sequence ID" value="GGF96248.1"/>
    <property type="molecule type" value="Genomic_DNA"/>
</dbReference>